<evidence type="ECO:0000313" key="3">
    <source>
        <dbReference type="Proteomes" id="UP000198406"/>
    </source>
</evidence>
<feature type="compositionally biased region" description="Polar residues" evidence="1">
    <location>
        <begin position="47"/>
        <end position="62"/>
    </location>
</feature>
<dbReference type="PANTHER" id="PTHR33975">
    <property type="entry name" value="MYELIN-ASSOCIATED OLIGODENDROCYTE BASIC PROTEIN"/>
    <property type="match status" value="1"/>
</dbReference>
<dbReference type="OrthoDB" id="542507at2759"/>
<protein>
    <submittedName>
        <fullName evidence="2">Uncharacterized protein</fullName>
    </submittedName>
</protein>
<evidence type="ECO:0000313" key="2">
    <source>
        <dbReference type="EMBL" id="GAX28412.1"/>
    </source>
</evidence>
<dbReference type="InParanoid" id="A0A1Z5KQP4"/>
<dbReference type="Pfam" id="PF07466">
    <property type="entry name" value="DUF1517"/>
    <property type="match status" value="1"/>
</dbReference>
<dbReference type="InterPro" id="IPR053023">
    <property type="entry name" value="FLAP_modulator"/>
</dbReference>
<name>A0A1Z5KQP4_FISSO</name>
<keyword evidence="3" id="KW-1185">Reference proteome</keyword>
<comment type="caution">
    <text evidence="2">The sequence shown here is derived from an EMBL/GenBank/DDBJ whole genome shotgun (WGS) entry which is preliminary data.</text>
</comment>
<dbReference type="Proteomes" id="UP000198406">
    <property type="component" value="Unassembled WGS sequence"/>
</dbReference>
<dbReference type="AlphaFoldDB" id="A0A1Z5KQP4"/>
<dbReference type="InterPro" id="IPR010903">
    <property type="entry name" value="DUF1517"/>
</dbReference>
<dbReference type="PANTHER" id="PTHR33975:SF2">
    <property type="entry name" value="MYELIN-ASSOCIATED OLIGODENDROCYTE BASIC PROTEIN"/>
    <property type="match status" value="1"/>
</dbReference>
<reference evidence="2 3" key="1">
    <citation type="journal article" date="2015" name="Plant Cell">
        <title>Oil accumulation by the oleaginous diatom Fistulifera solaris as revealed by the genome and transcriptome.</title>
        <authorList>
            <person name="Tanaka T."/>
            <person name="Maeda Y."/>
            <person name="Veluchamy A."/>
            <person name="Tanaka M."/>
            <person name="Abida H."/>
            <person name="Marechal E."/>
            <person name="Bowler C."/>
            <person name="Muto M."/>
            <person name="Sunaga Y."/>
            <person name="Tanaka M."/>
            <person name="Yoshino T."/>
            <person name="Taniguchi T."/>
            <person name="Fukuda Y."/>
            <person name="Nemoto M."/>
            <person name="Matsumoto M."/>
            <person name="Wong P.S."/>
            <person name="Aburatani S."/>
            <person name="Fujibuchi W."/>
        </authorList>
    </citation>
    <scope>NUCLEOTIDE SEQUENCE [LARGE SCALE GENOMIC DNA]</scope>
    <source>
        <strain evidence="2 3">JPCC DA0580</strain>
    </source>
</reference>
<accession>A0A1Z5KQP4</accession>
<evidence type="ECO:0000256" key="1">
    <source>
        <dbReference type="SAM" id="MobiDB-lite"/>
    </source>
</evidence>
<proteinExistence type="predicted"/>
<dbReference type="EMBL" id="BDSP01000273">
    <property type="protein sequence ID" value="GAX28412.1"/>
    <property type="molecule type" value="Genomic_DNA"/>
</dbReference>
<sequence>MFRKVKESLTPIWKKLFAACLALAIMFAPLQMAGAAPSSGRAGGSFKSASHRTSISTPCRSSGTWNYSRQPHGTLLGSPRFIVHGATGWHYGSAGAVAARRTTTIAEMTVLVTVIAILIQGVINNSKREMMTGPLGAGATMVTLTIAMNVPDRRDPNSIMKRLRKLSLAADTSNRKGVQDLISEVSLELLRQEKSIISASAKAKHFHNPEFAERQFRSQSVRSRSKFDSEVVNKFGDKLLIDETPASNLSEEDSDPTMAVVSINLSIEGKSLASTEVRSREDLLRALSQIAADSQVGLCLLSGEVLWSPEVPGDRITNEDLYADFPNLIPL</sequence>
<feature type="region of interest" description="Disordered" evidence="1">
    <location>
        <begin position="41"/>
        <end position="62"/>
    </location>
</feature>
<organism evidence="2 3">
    <name type="scientific">Fistulifera solaris</name>
    <name type="common">Oleaginous diatom</name>
    <dbReference type="NCBI Taxonomy" id="1519565"/>
    <lineage>
        <taxon>Eukaryota</taxon>
        <taxon>Sar</taxon>
        <taxon>Stramenopiles</taxon>
        <taxon>Ochrophyta</taxon>
        <taxon>Bacillariophyta</taxon>
        <taxon>Bacillariophyceae</taxon>
        <taxon>Bacillariophycidae</taxon>
        <taxon>Naviculales</taxon>
        <taxon>Naviculaceae</taxon>
        <taxon>Fistulifera</taxon>
    </lineage>
</organism>
<gene>
    <name evidence="2" type="ORF">FisN_4Hh397</name>
</gene>